<dbReference type="Proteomes" id="UP000566813">
    <property type="component" value="Unassembled WGS sequence"/>
</dbReference>
<proteinExistence type="predicted"/>
<reference evidence="2 3" key="1">
    <citation type="submission" date="2020-08" db="EMBL/GenBank/DDBJ databases">
        <title>The genome sequence of type strain Novosphingobium flavum NBRC 111647.</title>
        <authorList>
            <person name="Liu Y."/>
        </authorList>
    </citation>
    <scope>NUCLEOTIDE SEQUENCE [LARGE SCALE GENOMIC DNA]</scope>
    <source>
        <strain evidence="2 3">NBRC 111647</strain>
    </source>
</reference>
<protein>
    <recommendedName>
        <fullName evidence="4">Alpha/beta hydrolase</fullName>
    </recommendedName>
</protein>
<evidence type="ECO:0008006" key="4">
    <source>
        <dbReference type="Google" id="ProtNLM"/>
    </source>
</evidence>
<dbReference type="RefSeq" id="WP_185663654.1">
    <property type="nucleotide sequence ID" value="NZ_JACLAW010000005.1"/>
</dbReference>
<dbReference type="Gene3D" id="3.40.50.1820">
    <property type="entry name" value="alpha/beta hydrolase"/>
    <property type="match status" value="1"/>
</dbReference>
<keyword evidence="3" id="KW-1185">Reference proteome</keyword>
<sequence length="455" mass="47631">MKLTVPALAALALIALPAALVAQAEAPTEAGLRARVGPLDGKDYSAGYVRLGRRGEGMVFQPLAGAAVSPVAVVFTHPGGDNFTAPIGRELARRGFRTINVNARIDPALGVDQQLPVLSAAVAYMRSLPGVTRVVIAGHSGGAHQMTLYENVAEHGPSACNGPEKVYPCQASGLEHLAKPDGLILLDPPLGDFHGASSIDPASAGGVNARVPALDMFAKANGYDASAGKASYSAAFAKRYYAAQAARNAALLARAQARIKAIEAGKGLYANDEPLTVPGLGEDAGGARLYQSDLTFLAHTKAPHTLVKADGSEVQTVIHTVRPAQFQAAKQVRELGTSSSNTTVRGFLAHDGIRLLPDYAITADDIVGVDWKSGYDSAPGNAYGITVPTLVLTMGCHYLVVPGEVIFDRLASKDKTYAAVEGATHEFTACKPQYGDSTKRTFDYVAGWLSKPGRF</sequence>
<dbReference type="AlphaFoldDB" id="A0A7X1FR19"/>
<keyword evidence="1" id="KW-0732">Signal</keyword>
<gene>
    <name evidence="2" type="ORF">H7F51_07640</name>
</gene>
<dbReference type="SUPFAM" id="SSF53474">
    <property type="entry name" value="alpha/beta-Hydrolases"/>
    <property type="match status" value="1"/>
</dbReference>
<dbReference type="InterPro" id="IPR029058">
    <property type="entry name" value="AB_hydrolase_fold"/>
</dbReference>
<dbReference type="EMBL" id="JACLAW010000005">
    <property type="protein sequence ID" value="MBC2665389.1"/>
    <property type="molecule type" value="Genomic_DNA"/>
</dbReference>
<accession>A0A7X1FR19</accession>
<evidence type="ECO:0000256" key="1">
    <source>
        <dbReference type="SAM" id="SignalP"/>
    </source>
</evidence>
<feature type="chain" id="PRO_5031557916" description="Alpha/beta hydrolase" evidence="1">
    <location>
        <begin position="25"/>
        <end position="455"/>
    </location>
</feature>
<feature type="signal peptide" evidence="1">
    <location>
        <begin position="1"/>
        <end position="24"/>
    </location>
</feature>
<comment type="caution">
    <text evidence="2">The sequence shown here is derived from an EMBL/GenBank/DDBJ whole genome shotgun (WGS) entry which is preliminary data.</text>
</comment>
<evidence type="ECO:0000313" key="3">
    <source>
        <dbReference type="Proteomes" id="UP000566813"/>
    </source>
</evidence>
<name>A0A7X1FR19_9SPHN</name>
<organism evidence="2 3">
    <name type="scientific">Novosphingobium flavum</name>
    <dbReference type="NCBI Taxonomy" id="1778672"/>
    <lineage>
        <taxon>Bacteria</taxon>
        <taxon>Pseudomonadati</taxon>
        <taxon>Pseudomonadota</taxon>
        <taxon>Alphaproteobacteria</taxon>
        <taxon>Sphingomonadales</taxon>
        <taxon>Sphingomonadaceae</taxon>
        <taxon>Novosphingobium</taxon>
    </lineage>
</organism>
<evidence type="ECO:0000313" key="2">
    <source>
        <dbReference type="EMBL" id="MBC2665389.1"/>
    </source>
</evidence>